<dbReference type="Pfam" id="PF00056">
    <property type="entry name" value="Ldh_1_N"/>
    <property type="match status" value="1"/>
</dbReference>
<dbReference type="GO" id="GO:0006108">
    <property type="term" value="P:malate metabolic process"/>
    <property type="evidence" value="ECO:0007669"/>
    <property type="project" value="InterPro"/>
</dbReference>
<evidence type="ECO:0000259" key="5">
    <source>
        <dbReference type="Pfam" id="PF02866"/>
    </source>
</evidence>
<protein>
    <recommendedName>
        <fullName evidence="2">Malate dehydrogenase, cytoplasmic</fullName>
    </recommendedName>
</protein>
<dbReference type="Gene3D" id="3.90.110.10">
    <property type="entry name" value="Lactate dehydrogenase/glycoside hydrolase, family 4, C-terminal"/>
    <property type="match status" value="1"/>
</dbReference>
<accession>A0A6S7JJY6</accession>
<keyword evidence="7" id="KW-1185">Reference proteome</keyword>
<organism evidence="6 7">
    <name type="scientific">Paramuricea clavata</name>
    <name type="common">Red gorgonian</name>
    <name type="synonym">Violescent sea-whip</name>
    <dbReference type="NCBI Taxonomy" id="317549"/>
    <lineage>
        <taxon>Eukaryota</taxon>
        <taxon>Metazoa</taxon>
        <taxon>Cnidaria</taxon>
        <taxon>Anthozoa</taxon>
        <taxon>Octocorallia</taxon>
        <taxon>Malacalcyonacea</taxon>
        <taxon>Plexauridae</taxon>
        <taxon>Paramuricea</taxon>
    </lineage>
</organism>
<evidence type="ECO:0000259" key="4">
    <source>
        <dbReference type="Pfam" id="PF00056"/>
    </source>
</evidence>
<proteinExistence type="inferred from homology"/>
<feature type="domain" description="Lactate/malate dehydrogenase C-terminal" evidence="5">
    <location>
        <begin position="281"/>
        <end position="459"/>
    </location>
</feature>
<evidence type="ECO:0000313" key="7">
    <source>
        <dbReference type="Proteomes" id="UP001152795"/>
    </source>
</evidence>
<dbReference type="SUPFAM" id="SSF51735">
    <property type="entry name" value="NAD(P)-binding Rossmann-fold domains"/>
    <property type="match status" value="1"/>
</dbReference>
<dbReference type="FunFam" id="3.40.50.720:FF:000144">
    <property type="entry name" value="Malate dehydrogenase [NADP]"/>
    <property type="match status" value="1"/>
</dbReference>
<dbReference type="Pfam" id="PF02866">
    <property type="entry name" value="Ldh_1_C"/>
    <property type="match status" value="1"/>
</dbReference>
<reference evidence="6" key="1">
    <citation type="submission" date="2020-04" db="EMBL/GenBank/DDBJ databases">
        <authorList>
            <person name="Alioto T."/>
            <person name="Alioto T."/>
            <person name="Gomez Garrido J."/>
        </authorList>
    </citation>
    <scope>NUCLEOTIDE SEQUENCE</scope>
    <source>
        <strain evidence="6">A484AB</strain>
    </source>
</reference>
<keyword evidence="3" id="KW-0560">Oxidoreductase</keyword>
<gene>
    <name evidence="6" type="ORF">PACLA_8A003334</name>
</gene>
<evidence type="ECO:0000313" key="6">
    <source>
        <dbReference type="EMBL" id="CAB4032755.1"/>
    </source>
</evidence>
<name>A0A6S7JJY6_PARCT</name>
<dbReference type="EMBL" id="CACRXK020018666">
    <property type="protein sequence ID" value="CAB4032755.1"/>
    <property type="molecule type" value="Genomic_DNA"/>
</dbReference>
<comment type="caution">
    <text evidence="6">The sequence shown here is derived from an EMBL/GenBank/DDBJ whole genome shotgun (WGS) entry which is preliminary data.</text>
</comment>
<dbReference type="OrthoDB" id="1510206at2759"/>
<dbReference type="InterPro" id="IPR015955">
    <property type="entry name" value="Lactate_DH/Glyco_Ohase_4_C"/>
</dbReference>
<dbReference type="AlphaFoldDB" id="A0A6S7JJY6"/>
<dbReference type="InterPro" id="IPR022383">
    <property type="entry name" value="Lactate/malate_DH_C"/>
</dbReference>
<dbReference type="InterPro" id="IPR010945">
    <property type="entry name" value="Malate_DH_type2"/>
</dbReference>
<dbReference type="GO" id="GO:0016615">
    <property type="term" value="F:malate dehydrogenase activity"/>
    <property type="evidence" value="ECO:0007669"/>
    <property type="project" value="InterPro"/>
</dbReference>
<dbReference type="PANTHER" id="PTHR23382">
    <property type="entry name" value="MALATE DEHYDROGENASE"/>
    <property type="match status" value="1"/>
</dbReference>
<dbReference type="Gene3D" id="3.40.50.720">
    <property type="entry name" value="NAD(P)-binding Rossmann-like Domain"/>
    <property type="match status" value="1"/>
</dbReference>
<dbReference type="GO" id="GO:0016616">
    <property type="term" value="F:oxidoreductase activity, acting on the CH-OH group of donors, NAD or NADP as acceptor"/>
    <property type="evidence" value="ECO:0007669"/>
    <property type="project" value="InterPro"/>
</dbReference>
<sequence>MAKYVIAGKADCPFFAKAEMLADELQKVLINFKVHKIAVSPENWPGWLKQTCEEHQWKHTTSPLIWREIVDRGGKGLYLGGCDDFMEMAEAYYGIRSTKMSEELGAISKENIATKRVLDEEEIEALKAINPLRITITAAASPVNYIVLNSLLSGEIFGFEQDLSLTLLDTPEHQEALSGVVMEVIDCAWNLLRDISQTSDTTQAFKNADLVLVPDADCSTEDVDILVQNAIVYKQYGELIEADAKKNARILVCGKTANLLASVISAFAPSIPKNNIYALSRLQENRAKAVLARKLKVNSCGITDLIVWGCPGNDGLFDISMSQVKGYDGAIWAPHIETFSRSVVEMIYDHKWVATEFLEEVNKHEESLKEEHKFSPSLSAGVAILDFLKEWWQGLANQMTSLGVISKGWYGVPEGLVFSFPVKFQDDEWHVMDDLDISDDVSYRIKQIGESLKNKTDMVMQILTKS</sequence>
<evidence type="ECO:0000256" key="2">
    <source>
        <dbReference type="ARBA" id="ARBA00019899"/>
    </source>
</evidence>
<dbReference type="InterPro" id="IPR036291">
    <property type="entry name" value="NAD(P)-bd_dom_sf"/>
</dbReference>
<evidence type="ECO:0000256" key="3">
    <source>
        <dbReference type="ARBA" id="ARBA00023002"/>
    </source>
</evidence>
<comment type="similarity">
    <text evidence="1">Belongs to the LDH/MDH superfamily. MDH type 2 family.</text>
</comment>
<dbReference type="SUPFAM" id="SSF56327">
    <property type="entry name" value="LDH C-terminal domain-like"/>
    <property type="match status" value="1"/>
</dbReference>
<dbReference type="PROSITE" id="PS51354">
    <property type="entry name" value="GLUTAREDOXIN_2"/>
    <property type="match status" value="1"/>
</dbReference>
<dbReference type="Proteomes" id="UP001152795">
    <property type="component" value="Unassembled WGS sequence"/>
</dbReference>
<dbReference type="InterPro" id="IPR001236">
    <property type="entry name" value="Lactate/malate_DH_N"/>
</dbReference>
<feature type="domain" description="Lactate/malate dehydrogenase N-terminal" evidence="4">
    <location>
        <begin position="133"/>
        <end position="276"/>
    </location>
</feature>
<evidence type="ECO:0000256" key="1">
    <source>
        <dbReference type="ARBA" id="ARBA00009613"/>
    </source>
</evidence>